<dbReference type="GO" id="GO:0005886">
    <property type="term" value="C:plasma membrane"/>
    <property type="evidence" value="ECO:0007669"/>
    <property type="project" value="UniProtKB-SubCell"/>
</dbReference>
<evidence type="ECO:0000256" key="6">
    <source>
        <dbReference type="ARBA" id="ARBA00023136"/>
    </source>
</evidence>
<dbReference type="Proteomes" id="UP000483261">
    <property type="component" value="Unassembled WGS sequence"/>
</dbReference>
<feature type="transmembrane region" description="Helical" evidence="7">
    <location>
        <begin position="143"/>
        <end position="165"/>
    </location>
</feature>
<feature type="transmembrane region" description="Helical" evidence="7">
    <location>
        <begin position="49"/>
        <end position="71"/>
    </location>
</feature>
<keyword evidence="5 7" id="KW-1133">Transmembrane helix</keyword>
<feature type="transmembrane region" description="Helical" evidence="7">
    <location>
        <begin position="83"/>
        <end position="99"/>
    </location>
</feature>
<dbReference type="InterPro" id="IPR050171">
    <property type="entry name" value="MFS_Transporters"/>
</dbReference>
<dbReference type="RefSeq" id="WP_165110515.1">
    <property type="nucleotide sequence ID" value="NZ_JAALAA010000006.1"/>
</dbReference>
<feature type="transmembrane region" description="Helical" evidence="7">
    <location>
        <begin position="20"/>
        <end position="43"/>
    </location>
</feature>
<dbReference type="Gene3D" id="1.20.1250.20">
    <property type="entry name" value="MFS general substrate transporter like domains"/>
    <property type="match status" value="1"/>
</dbReference>
<comment type="caution">
    <text evidence="9">The sequence shown here is derived from an EMBL/GenBank/DDBJ whole genome shotgun (WGS) entry which is preliminary data.</text>
</comment>
<proteinExistence type="predicted"/>
<comment type="subcellular location">
    <subcellularLocation>
        <location evidence="1">Cell membrane</location>
        <topology evidence="1">Multi-pass membrane protein</topology>
    </subcellularLocation>
</comment>
<dbReference type="AlphaFoldDB" id="A0A6M1QY50"/>
<feature type="transmembrane region" description="Helical" evidence="7">
    <location>
        <begin position="275"/>
        <end position="296"/>
    </location>
</feature>
<accession>A0A6M1QY50</accession>
<dbReference type="InterPro" id="IPR011701">
    <property type="entry name" value="MFS"/>
</dbReference>
<keyword evidence="6 7" id="KW-0472">Membrane</keyword>
<feature type="transmembrane region" description="Helical" evidence="7">
    <location>
        <begin position="214"/>
        <end position="237"/>
    </location>
</feature>
<feature type="transmembrane region" description="Helical" evidence="7">
    <location>
        <begin position="243"/>
        <end position="263"/>
    </location>
</feature>
<feature type="transmembrane region" description="Helical" evidence="7">
    <location>
        <begin position="302"/>
        <end position="328"/>
    </location>
</feature>
<name>A0A6M1QY50_9ACTN</name>
<reference evidence="9 10" key="1">
    <citation type="submission" date="2020-02" db="EMBL/GenBank/DDBJ databases">
        <title>Whole-genome analyses of novel actinobacteria.</title>
        <authorList>
            <person name="Sahin N."/>
        </authorList>
    </citation>
    <scope>NUCLEOTIDE SEQUENCE [LARGE SCALE GENOMIC DNA]</scope>
    <source>
        <strain evidence="9 10">KC13</strain>
    </source>
</reference>
<evidence type="ECO:0000256" key="3">
    <source>
        <dbReference type="ARBA" id="ARBA00022475"/>
    </source>
</evidence>
<dbReference type="PANTHER" id="PTHR23517">
    <property type="entry name" value="RESISTANCE PROTEIN MDTM, PUTATIVE-RELATED-RELATED"/>
    <property type="match status" value="1"/>
</dbReference>
<dbReference type="PROSITE" id="PS50850">
    <property type="entry name" value="MFS"/>
    <property type="match status" value="1"/>
</dbReference>
<keyword evidence="3" id="KW-1003">Cell membrane</keyword>
<evidence type="ECO:0000256" key="2">
    <source>
        <dbReference type="ARBA" id="ARBA00022448"/>
    </source>
</evidence>
<protein>
    <submittedName>
        <fullName evidence="9">MFS transporter</fullName>
    </submittedName>
</protein>
<dbReference type="InterPro" id="IPR036259">
    <property type="entry name" value="MFS_trans_sf"/>
</dbReference>
<evidence type="ECO:0000256" key="5">
    <source>
        <dbReference type="ARBA" id="ARBA00022989"/>
    </source>
</evidence>
<feature type="transmembrane region" description="Helical" evidence="7">
    <location>
        <begin position="366"/>
        <end position="388"/>
    </location>
</feature>
<gene>
    <name evidence="9" type="ORF">G5C66_08415</name>
</gene>
<dbReference type="EMBL" id="JAALAA010000006">
    <property type="protein sequence ID" value="NGN92756.1"/>
    <property type="molecule type" value="Genomic_DNA"/>
</dbReference>
<evidence type="ECO:0000256" key="4">
    <source>
        <dbReference type="ARBA" id="ARBA00022692"/>
    </source>
</evidence>
<dbReference type="InterPro" id="IPR020846">
    <property type="entry name" value="MFS_dom"/>
</dbReference>
<dbReference type="PANTHER" id="PTHR23517:SF2">
    <property type="entry name" value="MULTIDRUG RESISTANCE PROTEIN MDTH"/>
    <property type="match status" value="1"/>
</dbReference>
<keyword evidence="10" id="KW-1185">Reference proteome</keyword>
<organism evidence="9 10">
    <name type="scientific">Nocardioides turkmenicus</name>
    <dbReference type="NCBI Taxonomy" id="2711220"/>
    <lineage>
        <taxon>Bacteria</taxon>
        <taxon>Bacillati</taxon>
        <taxon>Actinomycetota</taxon>
        <taxon>Actinomycetes</taxon>
        <taxon>Propionibacteriales</taxon>
        <taxon>Nocardioidaceae</taxon>
        <taxon>Nocardioides</taxon>
    </lineage>
</organism>
<dbReference type="SUPFAM" id="SSF103473">
    <property type="entry name" value="MFS general substrate transporter"/>
    <property type="match status" value="1"/>
</dbReference>
<feature type="transmembrane region" description="Helical" evidence="7">
    <location>
        <begin position="335"/>
        <end position="354"/>
    </location>
</feature>
<evidence type="ECO:0000313" key="9">
    <source>
        <dbReference type="EMBL" id="NGN92756.1"/>
    </source>
</evidence>
<feature type="transmembrane region" description="Helical" evidence="7">
    <location>
        <begin position="105"/>
        <end position="122"/>
    </location>
</feature>
<dbReference type="GO" id="GO:0022857">
    <property type="term" value="F:transmembrane transporter activity"/>
    <property type="evidence" value="ECO:0007669"/>
    <property type="project" value="InterPro"/>
</dbReference>
<evidence type="ECO:0000313" key="10">
    <source>
        <dbReference type="Proteomes" id="UP000483261"/>
    </source>
</evidence>
<keyword evidence="2" id="KW-0813">Transport</keyword>
<dbReference type="Pfam" id="PF07690">
    <property type="entry name" value="MFS_1"/>
    <property type="match status" value="1"/>
</dbReference>
<evidence type="ECO:0000259" key="8">
    <source>
        <dbReference type="PROSITE" id="PS50850"/>
    </source>
</evidence>
<evidence type="ECO:0000256" key="1">
    <source>
        <dbReference type="ARBA" id="ARBA00004651"/>
    </source>
</evidence>
<feature type="domain" description="Major facilitator superfamily (MFS) profile" evidence="8">
    <location>
        <begin position="18"/>
        <end position="397"/>
    </location>
</feature>
<evidence type="ECO:0000256" key="7">
    <source>
        <dbReference type="SAM" id="Phobius"/>
    </source>
</evidence>
<keyword evidence="4 7" id="KW-0812">Transmembrane</keyword>
<sequence>MTVIQSLTSHQRARWPRSLVALVIARAVNRLGSFAMAFMAVALVEVHGASLTTAGAVVTAFGAATIPSRLLGGWMADTVGRRPTIVAGLVACAAAQLVIAASPGVAGALVGATLLGLAYEIYEPASQALIAESVDVDLRPQAYGLYGAAMAVAGVAAGAIAALVGGVDLRLLFVADAITCLCAAALVLALVRDTGARAAGPRQRGRSPWRDRRLLTMLALGTGFATAWILSTIALPLTVSARGHGAAATGWLLVVAALVTIAGQRMLRGAAARPFPLIRAGLLLMAVGFAVIAYAAPLPLLAVGTAIVALGEVLLLGPPIALVAGLAADASRAGYLAAYGTCWGIAQTVGPLLATGLMSHAVPTVWLTGAGLCLALAAVTAPVAGWMFTELPFDRLRTSPR</sequence>
<feature type="transmembrane region" description="Helical" evidence="7">
    <location>
        <begin position="171"/>
        <end position="193"/>
    </location>
</feature>